<evidence type="ECO:0000259" key="7">
    <source>
        <dbReference type="PROSITE" id="PS50056"/>
    </source>
</evidence>
<name>A0A8J2RNE8_9CRUS</name>
<dbReference type="InterPro" id="IPR027359">
    <property type="entry name" value="Volt_channel_dom_sf"/>
</dbReference>
<dbReference type="GO" id="GO:0005216">
    <property type="term" value="F:monoatomic ion channel activity"/>
    <property type="evidence" value="ECO:0007669"/>
    <property type="project" value="InterPro"/>
</dbReference>
<evidence type="ECO:0000256" key="1">
    <source>
        <dbReference type="ARBA" id="ARBA00004141"/>
    </source>
</evidence>
<reference evidence="10" key="1">
    <citation type="submission" date="2021-11" db="EMBL/GenBank/DDBJ databases">
        <authorList>
            <person name="Schell T."/>
        </authorList>
    </citation>
    <scope>NUCLEOTIDE SEQUENCE</scope>
    <source>
        <strain evidence="10">M5</strain>
    </source>
</reference>
<evidence type="ECO:0008006" key="12">
    <source>
        <dbReference type="Google" id="ProtNLM"/>
    </source>
</evidence>
<comment type="caution">
    <text evidence="10">The sequence shown here is derived from an EMBL/GenBank/DDBJ whole genome shotgun (WGS) entry which is preliminary data.</text>
</comment>
<keyword evidence="2" id="KW-0812">Transmembrane</keyword>
<feature type="domain" description="Tyrosine specific protein phosphatases" evidence="7">
    <location>
        <begin position="377"/>
        <end position="434"/>
    </location>
</feature>
<dbReference type="Pfam" id="PF22785">
    <property type="entry name" value="Tc-R-P"/>
    <property type="match status" value="1"/>
</dbReference>
<dbReference type="InterPro" id="IPR005821">
    <property type="entry name" value="Ion_trans_dom"/>
</dbReference>
<dbReference type="PROSITE" id="PS50056">
    <property type="entry name" value="TYR_PHOSPHATASE_2"/>
    <property type="match status" value="1"/>
</dbReference>
<dbReference type="GO" id="GO:0005829">
    <property type="term" value="C:cytosol"/>
    <property type="evidence" value="ECO:0007669"/>
    <property type="project" value="TreeGrafter"/>
</dbReference>
<dbReference type="Proteomes" id="UP000789390">
    <property type="component" value="Unassembled WGS sequence"/>
</dbReference>
<keyword evidence="5" id="KW-0472">Membrane</keyword>
<dbReference type="SMART" id="SM01326">
    <property type="entry name" value="PTEN_C2"/>
    <property type="match status" value="1"/>
</dbReference>
<feature type="domain" description="C2 tensin-type" evidence="9">
    <location>
        <begin position="471"/>
        <end position="610"/>
    </location>
</feature>
<dbReference type="InterPro" id="IPR000387">
    <property type="entry name" value="Tyr_Pase_dom"/>
</dbReference>
<dbReference type="PROSITE" id="PS51182">
    <property type="entry name" value="C2_TENSIN"/>
    <property type="match status" value="1"/>
</dbReference>
<dbReference type="PANTHER" id="PTHR12305:SF60">
    <property type="entry name" value="PHOSPHATIDYLINOSITOL 3,4,5-TRISPHOSPHATE 3-PHOSPHATASE TPTE2-RELATED"/>
    <property type="match status" value="1"/>
</dbReference>
<dbReference type="AlphaFoldDB" id="A0A8J2RNE8"/>
<gene>
    <name evidence="10" type="ORF">DGAL_LOCUS1759</name>
</gene>
<dbReference type="Gene3D" id="1.20.120.350">
    <property type="entry name" value="Voltage-gated potassium channels. Chain C"/>
    <property type="match status" value="1"/>
</dbReference>
<keyword evidence="3" id="KW-0378">Hydrolase</keyword>
<comment type="subcellular location">
    <subcellularLocation>
        <location evidence="1">Membrane</location>
        <topology evidence="1">Multi-pass membrane protein</topology>
    </subcellularLocation>
</comment>
<evidence type="ECO:0000259" key="9">
    <source>
        <dbReference type="PROSITE" id="PS51182"/>
    </source>
</evidence>
<keyword evidence="4" id="KW-1133">Transmembrane helix</keyword>
<dbReference type="InterPro" id="IPR035892">
    <property type="entry name" value="C2_domain_sf"/>
</dbReference>
<dbReference type="Pfam" id="PF00520">
    <property type="entry name" value="Ion_trans"/>
    <property type="match status" value="1"/>
</dbReference>
<evidence type="ECO:0000256" key="4">
    <source>
        <dbReference type="ARBA" id="ARBA00022989"/>
    </source>
</evidence>
<dbReference type="Gene3D" id="2.60.40.1110">
    <property type="match status" value="1"/>
</dbReference>
<dbReference type="InterPro" id="IPR051281">
    <property type="entry name" value="Dual-spec_lipid-protein_phosph"/>
</dbReference>
<dbReference type="GO" id="GO:0016020">
    <property type="term" value="C:membrane"/>
    <property type="evidence" value="ECO:0007669"/>
    <property type="project" value="UniProtKB-SubCell"/>
</dbReference>
<organism evidence="10 11">
    <name type="scientific">Daphnia galeata</name>
    <dbReference type="NCBI Taxonomy" id="27404"/>
    <lineage>
        <taxon>Eukaryota</taxon>
        <taxon>Metazoa</taxon>
        <taxon>Ecdysozoa</taxon>
        <taxon>Arthropoda</taxon>
        <taxon>Crustacea</taxon>
        <taxon>Branchiopoda</taxon>
        <taxon>Diplostraca</taxon>
        <taxon>Cladocera</taxon>
        <taxon>Anomopoda</taxon>
        <taxon>Daphniidae</taxon>
        <taxon>Daphnia</taxon>
    </lineage>
</organism>
<evidence type="ECO:0000313" key="10">
    <source>
        <dbReference type="EMBL" id="CAH0099612.1"/>
    </source>
</evidence>
<dbReference type="SUPFAM" id="SSF81324">
    <property type="entry name" value="Voltage-gated potassium channels"/>
    <property type="match status" value="1"/>
</dbReference>
<evidence type="ECO:0000256" key="3">
    <source>
        <dbReference type="ARBA" id="ARBA00022801"/>
    </source>
</evidence>
<accession>A0A8J2RNE8</accession>
<dbReference type="PROSITE" id="PS51181">
    <property type="entry name" value="PPASE_TENSIN"/>
    <property type="match status" value="1"/>
</dbReference>
<dbReference type="PANTHER" id="PTHR12305">
    <property type="entry name" value="PHOSPHATASE WITH HOMOLOGY TO TENSIN"/>
    <property type="match status" value="1"/>
</dbReference>
<protein>
    <recommendedName>
        <fullName evidence="12">Phosphatidylinositol-3,4,5-trisphosphate 3-phosphatase</fullName>
    </recommendedName>
</protein>
<dbReference type="InterPro" id="IPR016130">
    <property type="entry name" value="Tyr_Pase_AS"/>
</dbReference>
<feature type="domain" description="Phosphatase tensin-type" evidence="8">
    <location>
        <begin position="289"/>
        <end position="465"/>
    </location>
</feature>
<evidence type="ECO:0000256" key="2">
    <source>
        <dbReference type="ARBA" id="ARBA00022692"/>
    </source>
</evidence>
<dbReference type="InterPro" id="IPR045102">
    <property type="entry name" value="PTP_VSP_TPTE"/>
</dbReference>
<dbReference type="Gene3D" id="3.90.190.10">
    <property type="entry name" value="Protein tyrosine phosphatase superfamily"/>
    <property type="match status" value="1"/>
</dbReference>
<dbReference type="InterPro" id="IPR014020">
    <property type="entry name" value="Tensin_C2-dom"/>
</dbReference>
<sequence>MCSNVLVSAFENPCFVIDTELPIESLQELGTQQRVDSSADAPTEHHERASLSNSIGKCSSENALPVISRTSISGTSEHSAPLEHLENFLSDARSSLDDSPVAALRRLSVVKFDTPEEDDTRSPLIWKLDRLMQSFPVNLLTTICILSDLGVVVADVIVNSLIYQIEISGNTNDNTNGSIAFYVRDNYVITDFIFSVYLLVELLLRIVAVGLIPFVQQWHNDLDALVTFSTFIFSLVDLIVDDTPTSNGLQLLQTARLCRLFRIVRVFRIYTMQRRLANAARLMVSRNKRRYQNDGFDLDLTYVTDKIIAMSFPSSGKMSFYRNPMSEVVRLLDSKHPNCYKVYNLCSEHSYNPSYFHGRVANFPIDDHNVPTCRQMIEFTASVRNWLESDSNNVIAVHCKGGKGRTGTMICVWLVEAELFLKAEDSLVYFGSRRTDTRYGHAFQGVETPSQSRYVRYYERIKENGGNLPPEKRLHLRKIRMEGISRLGKGDGSDFTVEVYVNRGSSPVFQADFRKQHCCQTVFLTNEKAVECLFSQAPPIQGDVQIIVRHRSRSVPRGYMNAVLYFWFNCSFIENNRLRLKREELDNPHKSNTWRYFTPDFVIQLDFSECNRTADADATFFVTPLEFL</sequence>
<dbReference type="SUPFAM" id="SSF49562">
    <property type="entry name" value="C2 domain (Calcium/lipid-binding domain, CaLB)"/>
    <property type="match status" value="1"/>
</dbReference>
<dbReference type="GO" id="GO:0016314">
    <property type="term" value="F:phosphatidylinositol-3,4,5-trisphosphate 3-phosphatase activity"/>
    <property type="evidence" value="ECO:0007669"/>
    <property type="project" value="TreeGrafter"/>
</dbReference>
<dbReference type="FunFam" id="2.60.40.1110:FF:000004">
    <property type="entry name" value="Voltage-sensor containing phosphatase"/>
    <property type="match status" value="1"/>
</dbReference>
<evidence type="ECO:0000259" key="8">
    <source>
        <dbReference type="PROSITE" id="PS51181"/>
    </source>
</evidence>
<dbReference type="PROSITE" id="PS00383">
    <property type="entry name" value="TYR_PHOSPHATASE_1"/>
    <property type="match status" value="1"/>
</dbReference>
<evidence type="ECO:0000256" key="6">
    <source>
        <dbReference type="SAM" id="MobiDB-lite"/>
    </source>
</evidence>
<dbReference type="SUPFAM" id="SSF52799">
    <property type="entry name" value="(Phosphotyrosine protein) phosphatases II"/>
    <property type="match status" value="1"/>
</dbReference>
<evidence type="ECO:0000256" key="5">
    <source>
        <dbReference type="ARBA" id="ARBA00023136"/>
    </source>
</evidence>
<evidence type="ECO:0000313" key="11">
    <source>
        <dbReference type="Proteomes" id="UP000789390"/>
    </source>
</evidence>
<dbReference type="OrthoDB" id="16692at2759"/>
<dbReference type="EMBL" id="CAKKLH010000022">
    <property type="protein sequence ID" value="CAH0099612.1"/>
    <property type="molecule type" value="Genomic_DNA"/>
</dbReference>
<proteinExistence type="predicted"/>
<keyword evidence="11" id="KW-1185">Reference proteome</keyword>
<dbReference type="InterPro" id="IPR029023">
    <property type="entry name" value="Tensin_phosphatase"/>
</dbReference>
<dbReference type="InterPro" id="IPR029021">
    <property type="entry name" value="Prot-tyrosine_phosphatase-like"/>
</dbReference>
<dbReference type="CDD" id="cd14510">
    <property type="entry name" value="PTP_VSP_TPTE"/>
    <property type="match status" value="1"/>
</dbReference>
<dbReference type="Pfam" id="PF10409">
    <property type="entry name" value="PTEN_C2"/>
    <property type="match status" value="1"/>
</dbReference>
<feature type="region of interest" description="Disordered" evidence="6">
    <location>
        <begin position="31"/>
        <end position="56"/>
    </location>
</feature>